<protein>
    <submittedName>
        <fullName evidence="2">Uncharacterized protein LOC142163213</fullName>
    </submittedName>
</protein>
<organism evidence="1 2">
    <name type="scientific">Nicotiana tabacum</name>
    <name type="common">Common tobacco</name>
    <dbReference type="NCBI Taxonomy" id="4097"/>
    <lineage>
        <taxon>Eukaryota</taxon>
        <taxon>Viridiplantae</taxon>
        <taxon>Streptophyta</taxon>
        <taxon>Embryophyta</taxon>
        <taxon>Tracheophyta</taxon>
        <taxon>Spermatophyta</taxon>
        <taxon>Magnoliopsida</taxon>
        <taxon>eudicotyledons</taxon>
        <taxon>Gunneridae</taxon>
        <taxon>Pentapetalae</taxon>
        <taxon>asterids</taxon>
        <taxon>lamiids</taxon>
        <taxon>Solanales</taxon>
        <taxon>Solanaceae</taxon>
        <taxon>Nicotianoideae</taxon>
        <taxon>Nicotianeae</taxon>
        <taxon>Nicotiana</taxon>
    </lineage>
</organism>
<gene>
    <name evidence="2" type="primary">LOC142163213</name>
</gene>
<evidence type="ECO:0000313" key="1">
    <source>
        <dbReference type="Proteomes" id="UP000790787"/>
    </source>
</evidence>
<dbReference type="RefSeq" id="XP_075076576.1">
    <property type="nucleotide sequence ID" value="XM_075220475.1"/>
</dbReference>
<dbReference type="Proteomes" id="UP000790787">
    <property type="component" value="Chromosome 8"/>
</dbReference>
<name>A0AC58RV21_TOBAC</name>
<proteinExistence type="predicted"/>
<reference evidence="2" key="2">
    <citation type="submission" date="2025-08" db="UniProtKB">
        <authorList>
            <consortium name="RefSeq"/>
        </authorList>
    </citation>
    <scope>IDENTIFICATION</scope>
    <source>
        <tissue evidence="2">Leaf</tissue>
    </source>
</reference>
<reference evidence="1" key="1">
    <citation type="journal article" date="2014" name="Nat. Commun.">
        <title>The tobacco genome sequence and its comparison with those of tomato and potato.</title>
        <authorList>
            <person name="Sierro N."/>
            <person name="Battey J.N."/>
            <person name="Ouadi S."/>
            <person name="Bakaher N."/>
            <person name="Bovet L."/>
            <person name="Willig A."/>
            <person name="Goepfert S."/>
            <person name="Peitsch M.C."/>
            <person name="Ivanov N.V."/>
        </authorList>
    </citation>
    <scope>NUCLEOTIDE SEQUENCE [LARGE SCALE GENOMIC DNA]</scope>
</reference>
<sequence length="364" mass="41050">MTITPPCDATPVVDRGNSSSSRPIAFHPDDYTHPCHPLYVHPSDVLGASLVSTPFDGTSYGSWCRNILVALSVHNKLDFINDTTEKPPDGSPLVRQWQRCNDLVVPWLTNSLTKEISRSVEYSELAKDIWRELEERYDMADGARIFELKKELSHISQGPLDIASYFNKIKQLWDEIVSISVNHLSVCTFGGNKKDDEEQKVYQFLMGLNETYLQVRSNILMIKPLPSMSKVYGILLSNEKQRQVSSISQFHSNSNSASFNAGVSKQSFPSKVTFNPQKPDNQRSSIICKYCKKPGHSVEKCYKLHGFPQNFKFTKVNTPRRTATHVEVQSPVNSDETRNAGGPAMHTESKQLYTLPGLTKDQYS</sequence>
<keyword evidence="1" id="KW-1185">Reference proteome</keyword>
<evidence type="ECO:0000313" key="2">
    <source>
        <dbReference type="RefSeq" id="XP_075076576.1"/>
    </source>
</evidence>
<accession>A0AC58RV21</accession>